<gene>
    <name evidence="1" type="ORF">BN938_1639</name>
</gene>
<dbReference type="KEGG" id="rbc:BN938_1639"/>
<dbReference type="HOGENOM" id="CLU_3218789_0_0_10"/>
<sequence>MRLYGRDLWQWNRRIIINSALNNLDSAELMSLVRARHKRGSIIK</sequence>
<dbReference type="Proteomes" id="UP000027616">
    <property type="component" value="Chromosome I"/>
</dbReference>
<evidence type="ECO:0000313" key="2">
    <source>
        <dbReference type="Proteomes" id="UP000027616"/>
    </source>
</evidence>
<keyword evidence="2" id="KW-1185">Reference proteome</keyword>
<dbReference type="AlphaFoldDB" id="A0A060RDD8"/>
<dbReference type="STRING" id="1433126.BN938_1639"/>
<reference evidence="1 2" key="1">
    <citation type="journal article" date="2015" name="Genome Announc.">
        <title>Complete Genome Sequence of the Novel Leech Symbiont Mucinivorans hirudinis M3T.</title>
        <authorList>
            <person name="Nelson M.C."/>
            <person name="Bomar L."/>
            <person name="Graf J."/>
        </authorList>
    </citation>
    <scope>NUCLEOTIDE SEQUENCE [LARGE SCALE GENOMIC DNA]</scope>
    <source>
        <strain evidence="2">M3</strain>
    </source>
</reference>
<accession>A0A060RDD8</accession>
<evidence type="ECO:0000313" key="1">
    <source>
        <dbReference type="EMBL" id="CDN31719.1"/>
    </source>
</evidence>
<name>A0A060RDD8_9BACT</name>
<organism evidence="1 2">
    <name type="scientific">Mucinivorans hirudinis</name>
    <dbReference type="NCBI Taxonomy" id="1433126"/>
    <lineage>
        <taxon>Bacteria</taxon>
        <taxon>Pseudomonadati</taxon>
        <taxon>Bacteroidota</taxon>
        <taxon>Bacteroidia</taxon>
        <taxon>Bacteroidales</taxon>
        <taxon>Rikenellaceae</taxon>
        <taxon>Mucinivorans</taxon>
    </lineage>
</organism>
<proteinExistence type="predicted"/>
<protein>
    <submittedName>
        <fullName evidence="1">Uncharacterized protein</fullName>
    </submittedName>
</protein>
<dbReference type="EMBL" id="HG934468">
    <property type="protein sequence ID" value="CDN31719.1"/>
    <property type="molecule type" value="Genomic_DNA"/>
</dbReference>